<dbReference type="GeneID" id="65131117"/>
<dbReference type="Proteomes" id="UP000593734">
    <property type="component" value="Segment"/>
</dbReference>
<evidence type="ECO:0000313" key="2">
    <source>
        <dbReference type="Proteomes" id="UP000593734"/>
    </source>
</evidence>
<accession>A0A7M1RRW3</accession>
<sequence length="177" mass="20211">MKIINATLNNDTITITLDAKANVHKIYLDSIINQKNMYSDEDEKHTYVISDFVTLDNTVIVDITEYNETSFIVSVLTSEGNRDEAIAIDQNELYLAKVNLLTTYCNTCLDKHLKHIIMMCDFRSLLLLYALEHNLTKDAIEHYIDLSRMLGMIDYHNCSKCLSPNKVCKCCNGMCAL</sequence>
<organism evidence="1 2">
    <name type="scientific">uncultured phage cr6_1</name>
    <dbReference type="NCBI Taxonomy" id="2772085"/>
    <lineage>
        <taxon>Viruses</taxon>
        <taxon>Duplodnaviria</taxon>
        <taxon>Heunggongvirae</taxon>
        <taxon>Uroviricota</taxon>
        <taxon>Caudoviricetes</taxon>
        <taxon>Crassvirales</taxon>
        <taxon>Suoliviridae</taxon>
        <taxon>Bearivirinae</taxon>
        <taxon>Afonbuvirus</taxon>
        <taxon>Afonbuvirus faecalis</taxon>
    </lineage>
</organism>
<name>A0A7M1RRW3_9CAUD</name>
<dbReference type="RefSeq" id="YP_010112637.1">
    <property type="nucleotide sequence ID" value="NC_055894.1"/>
</dbReference>
<keyword evidence="2" id="KW-1185">Reference proteome</keyword>
<proteinExistence type="predicted"/>
<reference evidence="1 2" key="1">
    <citation type="submission" date="2020-07" db="EMBL/GenBank/DDBJ databases">
        <title>Taxonomic proposal: Crassvirales, a new order of highly abundant and diverse bacterial viruses.</title>
        <authorList>
            <person name="Shkoporov A.N."/>
            <person name="Stockdale S.R."/>
            <person name="Guerin E."/>
            <person name="Ross R.P."/>
            <person name="Hill C."/>
        </authorList>
    </citation>
    <scope>NUCLEOTIDE SEQUENCE [LARGE SCALE GENOMIC DNA]</scope>
</reference>
<dbReference type="KEGG" id="vg:65131117"/>
<dbReference type="EMBL" id="MT774401">
    <property type="protein sequence ID" value="QOR57185.1"/>
    <property type="molecule type" value="Genomic_DNA"/>
</dbReference>
<protein>
    <submittedName>
        <fullName evidence="1">Uncharacterized protein</fullName>
    </submittedName>
</protein>
<evidence type="ECO:0000313" key="1">
    <source>
        <dbReference type="EMBL" id="QOR57185.1"/>
    </source>
</evidence>